<protein>
    <submittedName>
        <fullName evidence="1">Uncharacterized protein</fullName>
    </submittedName>
</protein>
<dbReference type="AlphaFoldDB" id="A0A5K7XMH0"/>
<organism evidence="1 2">
    <name type="scientific">Lacipirellula parvula</name>
    <dbReference type="NCBI Taxonomy" id="2650471"/>
    <lineage>
        <taxon>Bacteria</taxon>
        <taxon>Pseudomonadati</taxon>
        <taxon>Planctomycetota</taxon>
        <taxon>Planctomycetia</taxon>
        <taxon>Pirellulales</taxon>
        <taxon>Lacipirellulaceae</taxon>
        <taxon>Lacipirellula</taxon>
    </lineage>
</organism>
<gene>
    <name evidence="1" type="ORF">PLANPX_5415</name>
</gene>
<evidence type="ECO:0000313" key="1">
    <source>
        <dbReference type="EMBL" id="BBO35803.1"/>
    </source>
</evidence>
<name>A0A5K7XMH0_9BACT</name>
<evidence type="ECO:0000313" key="2">
    <source>
        <dbReference type="Proteomes" id="UP000326837"/>
    </source>
</evidence>
<dbReference type="KEGG" id="lpav:PLANPX_5415"/>
<accession>A0A5K7XMH0</accession>
<dbReference type="EMBL" id="AP021861">
    <property type="protein sequence ID" value="BBO35803.1"/>
    <property type="molecule type" value="Genomic_DNA"/>
</dbReference>
<keyword evidence="2" id="KW-1185">Reference proteome</keyword>
<reference evidence="2" key="1">
    <citation type="submission" date="2019-10" db="EMBL/GenBank/DDBJ databases">
        <title>Lacipirellula parvula gen. nov., sp. nov., representing a lineage of planctomycetes widespread in freshwater anoxic habitats, and description of the family Lacipirellulaceae.</title>
        <authorList>
            <person name="Dedysh S.N."/>
            <person name="Kulichevskaya I.S."/>
            <person name="Beletsky A.V."/>
            <person name="Rakitin A.L."/>
            <person name="Mardanov A.V."/>
            <person name="Ivanova A.A."/>
            <person name="Saltykova V.X."/>
            <person name="Rijpstra W.I.C."/>
            <person name="Sinninghe Damste J.S."/>
            <person name="Ravin N.V."/>
        </authorList>
    </citation>
    <scope>NUCLEOTIDE SEQUENCE [LARGE SCALE GENOMIC DNA]</scope>
    <source>
        <strain evidence="2">PX69</strain>
    </source>
</reference>
<dbReference type="Proteomes" id="UP000326837">
    <property type="component" value="Chromosome"/>
</dbReference>
<proteinExistence type="predicted"/>
<sequence>MYSLRRVVDRRLLSRLRNARFTDPEPALPIRPVTVARSLK</sequence>